<protein>
    <submittedName>
        <fullName evidence="1">Putative oxidoreductase</fullName>
    </submittedName>
</protein>
<gene>
    <name evidence="1" type="ORF">SAMN05216466_102260</name>
</gene>
<evidence type="ECO:0000313" key="2">
    <source>
        <dbReference type="Proteomes" id="UP000199706"/>
    </source>
</evidence>
<accession>A0A1G7RTT6</accession>
<evidence type="ECO:0000313" key="1">
    <source>
        <dbReference type="EMBL" id="SDG14237.1"/>
    </source>
</evidence>
<dbReference type="AlphaFoldDB" id="A0A1G7RTT6"/>
<dbReference type="Proteomes" id="UP000199706">
    <property type="component" value="Unassembled WGS sequence"/>
</dbReference>
<organism evidence="1 2">
    <name type="scientific">Paraburkholderia phenazinium</name>
    <dbReference type="NCBI Taxonomy" id="60549"/>
    <lineage>
        <taxon>Bacteria</taxon>
        <taxon>Pseudomonadati</taxon>
        <taxon>Pseudomonadota</taxon>
        <taxon>Betaproteobacteria</taxon>
        <taxon>Burkholderiales</taxon>
        <taxon>Burkholderiaceae</taxon>
        <taxon>Paraburkholderia</taxon>
    </lineage>
</organism>
<sequence length="79" mass="8826">MSDPQNMKLSFPAVLVSAIGTAKRLIQTLAQPRLAQLVLRPALAVSFWKSGILKWHGFLLLNDTAIDPFTQEFQLHLPD</sequence>
<reference evidence="1 2" key="1">
    <citation type="submission" date="2016-10" db="EMBL/GenBank/DDBJ databases">
        <authorList>
            <person name="de Groot N.N."/>
        </authorList>
    </citation>
    <scope>NUCLEOTIDE SEQUENCE [LARGE SCALE GENOMIC DNA]</scope>
    <source>
        <strain evidence="1 2">LMG 2247</strain>
    </source>
</reference>
<proteinExistence type="predicted"/>
<name>A0A1G7RTT6_9BURK</name>
<dbReference type="EMBL" id="FNCJ01000002">
    <property type="protein sequence ID" value="SDG14237.1"/>
    <property type="molecule type" value="Genomic_DNA"/>
</dbReference>